<keyword evidence="7" id="KW-1185">Reference proteome</keyword>
<gene>
    <name evidence="6" type="ORF">G6N76_06465</name>
</gene>
<dbReference type="InterPro" id="IPR036390">
    <property type="entry name" value="WH_DNA-bd_sf"/>
</dbReference>
<dbReference type="Gene3D" id="1.10.10.10">
    <property type="entry name" value="Winged helix-like DNA-binding domain superfamily/Winged helix DNA-binding domain"/>
    <property type="match status" value="1"/>
</dbReference>
<dbReference type="InterPro" id="IPR018356">
    <property type="entry name" value="Tscrpt_reg_HTH_DeoR_CS"/>
</dbReference>
<protein>
    <submittedName>
        <fullName evidence="6">DeoR/GlpR transcriptional regulator</fullName>
    </submittedName>
</protein>
<keyword evidence="2" id="KW-0805">Transcription regulation</keyword>
<dbReference type="Proteomes" id="UP000477849">
    <property type="component" value="Unassembled WGS sequence"/>
</dbReference>
<dbReference type="PROSITE" id="PS00894">
    <property type="entry name" value="HTH_DEOR_1"/>
    <property type="match status" value="1"/>
</dbReference>
<keyword evidence="4" id="KW-0804">Transcription</keyword>
<dbReference type="AlphaFoldDB" id="A0A6M1RZB6"/>
<evidence type="ECO:0000256" key="4">
    <source>
        <dbReference type="ARBA" id="ARBA00023163"/>
    </source>
</evidence>
<proteinExistence type="predicted"/>
<dbReference type="InterPro" id="IPR050313">
    <property type="entry name" value="Carb_Metab_HTH_regulators"/>
</dbReference>
<evidence type="ECO:0000256" key="1">
    <source>
        <dbReference type="ARBA" id="ARBA00022491"/>
    </source>
</evidence>
<dbReference type="PRINTS" id="PR00037">
    <property type="entry name" value="HTHLACR"/>
</dbReference>
<dbReference type="Pfam" id="PF00455">
    <property type="entry name" value="DeoRC"/>
    <property type="match status" value="1"/>
</dbReference>
<dbReference type="Gene3D" id="3.40.50.1360">
    <property type="match status" value="1"/>
</dbReference>
<evidence type="ECO:0000313" key="7">
    <source>
        <dbReference type="Proteomes" id="UP000477849"/>
    </source>
</evidence>
<dbReference type="SMART" id="SM01134">
    <property type="entry name" value="DeoRC"/>
    <property type="match status" value="1"/>
</dbReference>
<dbReference type="PANTHER" id="PTHR30363">
    <property type="entry name" value="HTH-TYPE TRANSCRIPTIONAL REGULATOR SRLR-RELATED"/>
    <property type="match status" value="1"/>
</dbReference>
<reference evidence="6 7" key="1">
    <citation type="submission" date="2020-02" db="EMBL/GenBank/DDBJ databases">
        <title>Genome sequence of the type strain CCBAU10050 of Rhizobium daejeonense.</title>
        <authorList>
            <person name="Gao J."/>
            <person name="Sun J."/>
        </authorList>
    </citation>
    <scope>NUCLEOTIDE SEQUENCE [LARGE SCALE GENOMIC DNA]</scope>
    <source>
        <strain evidence="6 7">CCBAU10050</strain>
    </source>
</reference>
<dbReference type="SMART" id="SM00420">
    <property type="entry name" value="HTH_DEOR"/>
    <property type="match status" value="1"/>
</dbReference>
<dbReference type="InterPro" id="IPR014036">
    <property type="entry name" value="DeoR-like_C"/>
</dbReference>
<dbReference type="SUPFAM" id="SSF100950">
    <property type="entry name" value="NagB/RpiA/CoA transferase-like"/>
    <property type="match status" value="1"/>
</dbReference>
<accession>A0A6M1RZB6</accession>
<dbReference type="SUPFAM" id="SSF46785">
    <property type="entry name" value="Winged helix' DNA-binding domain"/>
    <property type="match status" value="1"/>
</dbReference>
<dbReference type="GO" id="GO:0003700">
    <property type="term" value="F:DNA-binding transcription factor activity"/>
    <property type="evidence" value="ECO:0007669"/>
    <property type="project" value="InterPro"/>
</dbReference>
<dbReference type="EMBL" id="JAAKZH010000002">
    <property type="protein sequence ID" value="NGO63311.1"/>
    <property type="molecule type" value="Genomic_DNA"/>
</dbReference>
<dbReference type="InterPro" id="IPR036388">
    <property type="entry name" value="WH-like_DNA-bd_sf"/>
</dbReference>
<evidence type="ECO:0000256" key="2">
    <source>
        <dbReference type="ARBA" id="ARBA00023015"/>
    </source>
</evidence>
<dbReference type="PROSITE" id="PS51000">
    <property type="entry name" value="HTH_DEOR_2"/>
    <property type="match status" value="1"/>
</dbReference>
<keyword evidence="3" id="KW-0238">DNA-binding</keyword>
<dbReference type="InterPro" id="IPR001034">
    <property type="entry name" value="DeoR_HTH"/>
</dbReference>
<dbReference type="InterPro" id="IPR037171">
    <property type="entry name" value="NagB/RpiA_transferase-like"/>
</dbReference>
<evidence type="ECO:0000313" key="6">
    <source>
        <dbReference type="EMBL" id="NGO63311.1"/>
    </source>
</evidence>
<evidence type="ECO:0000256" key="3">
    <source>
        <dbReference type="ARBA" id="ARBA00023125"/>
    </source>
</evidence>
<evidence type="ECO:0000259" key="5">
    <source>
        <dbReference type="PROSITE" id="PS51000"/>
    </source>
</evidence>
<feature type="domain" description="HTH deoR-type" evidence="5">
    <location>
        <begin position="4"/>
        <end position="59"/>
    </location>
</feature>
<sequence length="261" mass="28223">MDKKTRRQESLMKHLEQYRYISLEEIATRFSVTTQTARRDIQDLEMAGKVRRLHGGATISHPIDPGVLLARRVENAEAKERIGAAVVQRIKDGSAIFIDTGTTCEAVARALLGHKGLRVVTYSLRVATVLSEGADFTVAVPGGFVRRVDGGVFRQDTPEFISRFKFDTAIISVSGIDSAGDIGDDDHAEVAAVQAAMKQAETIILAVDSSKFGRRALVKLGGLADIHELVCDALPDADLLRKLNDAGVRLLVANGSSQGTR</sequence>
<organism evidence="6 7">
    <name type="scientific">Rhizobium daejeonense</name>
    <dbReference type="NCBI Taxonomy" id="240521"/>
    <lineage>
        <taxon>Bacteria</taxon>
        <taxon>Pseudomonadati</taxon>
        <taxon>Pseudomonadota</taxon>
        <taxon>Alphaproteobacteria</taxon>
        <taxon>Hyphomicrobiales</taxon>
        <taxon>Rhizobiaceae</taxon>
        <taxon>Rhizobium/Agrobacterium group</taxon>
        <taxon>Rhizobium</taxon>
    </lineage>
</organism>
<dbReference type="GO" id="GO:0003677">
    <property type="term" value="F:DNA binding"/>
    <property type="evidence" value="ECO:0007669"/>
    <property type="project" value="UniProtKB-KW"/>
</dbReference>
<dbReference type="Pfam" id="PF08220">
    <property type="entry name" value="HTH_DeoR"/>
    <property type="match status" value="1"/>
</dbReference>
<keyword evidence="1" id="KW-0678">Repressor</keyword>
<dbReference type="RefSeq" id="WP_163904339.1">
    <property type="nucleotide sequence ID" value="NZ_CP048427.1"/>
</dbReference>
<comment type="caution">
    <text evidence="6">The sequence shown here is derived from an EMBL/GenBank/DDBJ whole genome shotgun (WGS) entry which is preliminary data.</text>
</comment>
<name>A0A6M1RZB6_9HYPH</name>
<dbReference type="PANTHER" id="PTHR30363:SF4">
    <property type="entry name" value="GLYCEROL-3-PHOSPHATE REGULON REPRESSOR"/>
    <property type="match status" value="1"/>
</dbReference>